<dbReference type="AlphaFoldDB" id="A0AAD4TN01"/>
<feature type="region of interest" description="Disordered" evidence="1">
    <location>
        <begin position="1"/>
        <end position="32"/>
    </location>
</feature>
<dbReference type="InterPro" id="IPR016187">
    <property type="entry name" value="CTDL_fold"/>
</dbReference>
<organism evidence="2 3">
    <name type="scientific">Ovis ammon polii</name>
    <dbReference type="NCBI Taxonomy" id="230172"/>
    <lineage>
        <taxon>Eukaryota</taxon>
        <taxon>Metazoa</taxon>
        <taxon>Chordata</taxon>
        <taxon>Craniata</taxon>
        <taxon>Vertebrata</taxon>
        <taxon>Euteleostomi</taxon>
        <taxon>Mammalia</taxon>
        <taxon>Eutheria</taxon>
        <taxon>Laurasiatheria</taxon>
        <taxon>Artiodactyla</taxon>
        <taxon>Ruminantia</taxon>
        <taxon>Pecora</taxon>
        <taxon>Bovidae</taxon>
        <taxon>Caprinae</taxon>
        <taxon>Ovis</taxon>
    </lineage>
</organism>
<gene>
    <name evidence="2" type="ORF">MG293_020523</name>
</gene>
<dbReference type="Proteomes" id="UP001214576">
    <property type="component" value="Unassembled WGS sequence"/>
</dbReference>
<protein>
    <recommendedName>
        <fullName evidence="4">Pulmonary surfactant-associated protein D</fullName>
    </recommendedName>
</protein>
<dbReference type="EMBL" id="JAKZEL010000028">
    <property type="protein sequence ID" value="KAI4529275.1"/>
    <property type="molecule type" value="Genomic_DNA"/>
</dbReference>
<proteinExistence type="predicted"/>
<accession>A0AAD4TN01</accession>
<evidence type="ECO:0008006" key="4">
    <source>
        <dbReference type="Google" id="ProtNLM"/>
    </source>
</evidence>
<dbReference type="InterPro" id="IPR016186">
    <property type="entry name" value="C-type_lectin-like/link_sf"/>
</dbReference>
<name>A0AAD4TN01_OVIAM</name>
<comment type="caution">
    <text evidence="2">The sequence shown here is derived from an EMBL/GenBank/DDBJ whole genome shotgun (WGS) entry which is preliminary data.</text>
</comment>
<keyword evidence="3" id="KW-1185">Reference proteome</keyword>
<reference evidence="2" key="1">
    <citation type="submission" date="2022-03" db="EMBL/GenBank/DDBJ databases">
        <title>Genomic analyses of argali, domestic sheep and their hybrids provide insights into chromosomal evolution, heterosis and genetic basis of agronomic traits.</title>
        <authorList>
            <person name="Li M."/>
        </authorList>
    </citation>
    <scope>NUCLEOTIDE SEQUENCE</scope>
    <source>
        <strain evidence="2">CAU-MHL-2022a</strain>
        <tissue evidence="2">Skin</tissue>
    </source>
</reference>
<evidence type="ECO:0000313" key="3">
    <source>
        <dbReference type="Proteomes" id="UP001214576"/>
    </source>
</evidence>
<dbReference type="SUPFAM" id="SSF56436">
    <property type="entry name" value="C-type lectin-like"/>
    <property type="match status" value="1"/>
</dbReference>
<sequence length="95" mass="10011">MPGPAGTEALPPSMGPPGTSGPKGEPGPKAENEALTQLATAQNKAAFLSMTDTRNEGIYPMGELLVYSLWAPHEPNNRVTDKGPESCIEIYRDGS</sequence>
<dbReference type="Gene3D" id="3.10.100.10">
    <property type="entry name" value="Mannose-Binding Protein A, subunit A"/>
    <property type="match status" value="1"/>
</dbReference>
<evidence type="ECO:0000313" key="2">
    <source>
        <dbReference type="EMBL" id="KAI4529275.1"/>
    </source>
</evidence>
<evidence type="ECO:0000256" key="1">
    <source>
        <dbReference type="SAM" id="MobiDB-lite"/>
    </source>
</evidence>